<reference evidence="2 3" key="1">
    <citation type="journal article" date="2014" name="Genome Biol. Evol.">
        <title>The genome of the myxosporean Thelohanellus kitauei shows adaptations to nutrient acquisition within its fish host.</title>
        <authorList>
            <person name="Yang Y."/>
            <person name="Xiong J."/>
            <person name="Zhou Z."/>
            <person name="Huo F."/>
            <person name="Miao W."/>
            <person name="Ran C."/>
            <person name="Liu Y."/>
            <person name="Zhang J."/>
            <person name="Feng J."/>
            <person name="Wang M."/>
            <person name="Wang M."/>
            <person name="Wang L."/>
            <person name="Yao B."/>
        </authorList>
    </citation>
    <scope>NUCLEOTIDE SEQUENCE [LARGE SCALE GENOMIC DNA]</scope>
    <source>
        <strain evidence="2">Wuqing</strain>
    </source>
</reference>
<feature type="transmembrane region" description="Helical" evidence="1">
    <location>
        <begin position="76"/>
        <end position="100"/>
    </location>
</feature>
<protein>
    <submittedName>
        <fullName evidence="2">Uncharacterized protein</fullName>
    </submittedName>
</protein>
<proteinExistence type="predicted"/>
<dbReference type="EMBL" id="JWZT01001886">
    <property type="protein sequence ID" value="KII70992.1"/>
    <property type="molecule type" value="Genomic_DNA"/>
</dbReference>
<gene>
    <name evidence="2" type="ORF">RF11_13144</name>
</gene>
<organism evidence="2 3">
    <name type="scientific">Thelohanellus kitauei</name>
    <name type="common">Myxosporean</name>
    <dbReference type="NCBI Taxonomy" id="669202"/>
    <lineage>
        <taxon>Eukaryota</taxon>
        <taxon>Metazoa</taxon>
        <taxon>Cnidaria</taxon>
        <taxon>Myxozoa</taxon>
        <taxon>Myxosporea</taxon>
        <taxon>Bivalvulida</taxon>
        <taxon>Platysporina</taxon>
        <taxon>Myxobolidae</taxon>
        <taxon>Thelohanellus</taxon>
    </lineage>
</organism>
<evidence type="ECO:0000313" key="2">
    <source>
        <dbReference type="EMBL" id="KII70992.1"/>
    </source>
</evidence>
<sequence length="123" mass="14029">MKTFGLESLINVSNPIQEVKDSTFKTTMKSDLFDMVVKFNMKTVNNFQEISHICVDVQFHLTLAVLFEHDKQHRTALIIVGLIMSILFLIIAASIGYVIYKRRKTNMLILKHIIDASNSNITA</sequence>
<dbReference type="Proteomes" id="UP000031668">
    <property type="component" value="Unassembled WGS sequence"/>
</dbReference>
<keyword evidence="3" id="KW-1185">Reference proteome</keyword>
<name>A0A0C2NAP8_THEKT</name>
<keyword evidence="1" id="KW-1133">Transmembrane helix</keyword>
<keyword evidence="1" id="KW-0812">Transmembrane</keyword>
<comment type="caution">
    <text evidence="2">The sequence shown here is derived from an EMBL/GenBank/DDBJ whole genome shotgun (WGS) entry which is preliminary data.</text>
</comment>
<accession>A0A0C2NAP8</accession>
<evidence type="ECO:0000313" key="3">
    <source>
        <dbReference type="Proteomes" id="UP000031668"/>
    </source>
</evidence>
<keyword evidence="1" id="KW-0472">Membrane</keyword>
<evidence type="ECO:0000256" key="1">
    <source>
        <dbReference type="SAM" id="Phobius"/>
    </source>
</evidence>
<dbReference type="AlphaFoldDB" id="A0A0C2NAP8"/>